<keyword evidence="4" id="KW-1185">Reference proteome</keyword>
<dbReference type="InterPro" id="IPR007893">
    <property type="entry name" value="Spore_coat_U/FanG"/>
</dbReference>
<feature type="signal peptide" evidence="1">
    <location>
        <begin position="1"/>
        <end position="21"/>
    </location>
</feature>
<accession>A0A1G5LMX4</accession>
<dbReference type="Proteomes" id="UP000183031">
    <property type="component" value="Unassembled WGS sequence"/>
</dbReference>
<sequence>MTMRASICGLLFCLPLSPAQSDTGVNDLTKSQPFTVNATVVKGCVLGSGVSDVTTFGTLNFGQLSSLSNAVSIVSSSGAGSVLFRCNPGLSVTLALGVGNHVTGSIAGGRKLQNAVTAETLLYQLYQDSNYATLWGDGANGGAAQTVAATGSTQEIKVYARLFSTSTLPTSGVYSDTVLLTVTY</sequence>
<dbReference type="PANTHER" id="PTHR37089">
    <property type="entry name" value="PROTEIN U-RELATED"/>
    <property type="match status" value="1"/>
</dbReference>
<feature type="chain" id="PRO_5046332934" evidence="1">
    <location>
        <begin position="22"/>
        <end position="184"/>
    </location>
</feature>
<organism evidence="3 4">
    <name type="scientific">Serratia nematodiphila</name>
    <dbReference type="NCBI Taxonomy" id="458197"/>
    <lineage>
        <taxon>Bacteria</taxon>
        <taxon>Pseudomonadati</taxon>
        <taxon>Pseudomonadota</taxon>
        <taxon>Gammaproteobacteria</taxon>
        <taxon>Enterobacterales</taxon>
        <taxon>Yersiniaceae</taxon>
        <taxon>Serratia</taxon>
    </lineage>
</organism>
<gene>
    <name evidence="3" type="ORF">SAMN02927935_04568</name>
</gene>
<dbReference type="RefSeq" id="WP_033633240.1">
    <property type="nucleotide sequence ID" value="NZ_CBCSIN010000017.1"/>
</dbReference>
<dbReference type="PANTHER" id="PTHR37089:SF3">
    <property type="entry name" value="EXPORTED PROTEIN"/>
    <property type="match status" value="1"/>
</dbReference>
<dbReference type="InterPro" id="IPR053167">
    <property type="entry name" value="Spore_coat_component"/>
</dbReference>
<proteinExistence type="predicted"/>
<evidence type="ECO:0000313" key="3">
    <source>
        <dbReference type="EMBL" id="SCZ13984.1"/>
    </source>
</evidence>
<evidence type="ECO:0000256" key="1">
    <source>
        <dbReference type="SAM" id="SignalP"/>
    </source>
</evidence>
<comment type="caution">
    <text evidence="3">The sequence shown here is derived from an EMBL/GenBank/DDBJ whole genome shotgun (WGS) entry which is preliminary data.</text>
</comment>
<evidence type="ECO:0000259" key="2">
    <source>
        <dbReference type="Pfam" id="PF05229"/>
    </source>
</evidence>
<reference evidence="3 4" key="1">
    <citation type="submission" date="2016-10" db="EMBL/GenBank/DDBJ databases">
        <authorList>
            <person name="Varghese N."/>
            <person name="Submissions S."/>
        </authorList>
    </citation>
    <scope>NUCLEOTIDE SEQUENCE [LARGE SCALE GENOMIC DNA]</scope>
    <source>
        <strain evidence="3 4">CGMCC 1.6853</strain>
    </source>
</reference>
<protein>
    <submittedName>
        <fullName evidence="3">Spore coat protein U (SCPU) domain-containing protein</fullName>
    </submittedName>
</protein>
<keyword evidence="3" id="KW-0946">Virion</keyword>
<evidence type="ECO:0000313" key="4">
    <source>
        <dbReference type="Proteomes" id="UP000183031"/>
    </source>
</evidence>
<dbReference type="EMBL" id="FMUT01000016">
    <property type="protein sequence ID" value="SCZ13984.1"/>
    <property type="molecule type" value="Genomic_DNA"/>
</dbReference>
<name>A0A1G5LMX4_9GAMM</name>
<keyword evidence="1" id="KW-0732">Signal</keyword>
<dbReference type="Pfam" id="PF05229">
    <property type="entry name" value="SCPU"/>
    <property type="match status" value="1"/>
</dbReference>
<keyword evidence="3" id="KW-0167">Capsid protein</keyword>
<dbReference type="SMART" id="SM00972">
    <property type="entry name" value="SCPU"/>
    <property type="match status" value="1"/>
</dbReference>
<feature type="domain" description="Spore coat protein U/FanG" evidence="2">
    <location>
        <begin position="32"/>
        <end position="181"/>
    </location>
</feature>